<keyword evidence="5" id="KW-0547">Nucleotide-binding</keyword>
<dbReference type="AlphaFoldDB" id="A0A553P091"/>
<evidence type="ECO:0000313" key="13">
    <source>
        <dbReference type="EMBL" id="TRY71114.1"/>
    </source>
</evidence>
<dbReference type="Gene3D" id="3.30.70.141">
    <property type="entry name" value="Nucleoside diphosphate kinase-like domain"/>
    <property type="match status" value="1"/>
</dbReference>
<dbReference type="PROSITE" id="PS51374">
    <property type="entry name" value="NDPK_LIKE"/>
    <property type="match status" value="1"/>
</dbReference>
<accession>A0A553P091</accession>
<dbReference type="SUPFAM" id="SSF54919">
    <property type="entry name" value="Nucleoside diphosphate kinase, NDK"/>
    <property type="match status" value="1"/>
</dbReference>
<dbReference type="InterPro" id="IPR007858">
    <property type="entry name" value="Dpy-30_motif"/>
</dbReference>
<dbReference type="GO" id="GO:0004550">
    <property type="term" value="F:nucleoside diphosphate kinase activity"/>
    <property type="evidence" value="ECO:0007669"/>
    <property type="project" value="InterPro"/>
</dbReference>
<dbReference type="GO" id="GO:0046872">
    <property type="term" value="F:metal ion binding"/>
    <property type="evidence" value="ECO:0007669"/>
    <property type="project" value="UniProtKB-KW"/>
</dbReference>
<dbReference type="PANTHER" id="PTHR46161:SF3">
    <property type="entry name" value="NUCLEOSIDE DIPHOSPHATE KINASE DDB_G0292928-RELATED"/>
    <property type="match status" value="1"/>
</dbReference>
<dbReference type="PRINTS" id="PR01243">
    <property type="entry name" value="NUCDPKINASE"/>
</dbReference>
<dbReference type="InterPro" id="IPR036850">
    <property type="entry name" value="NDK-like_dom_sf"/>
</dbReference>
<keyword evidence="6" id="KW-0418">Kinase</keyword>
<dbReference type="OMA" id="GHYGRHH"/>
<name>A0A553P091_TIGCA</name>
<gene>
    <name evidence="13" type="ORF">TCAL_02397</name>
</gene>
<dbReference type="GO" id="GO:0006183">
    <property type="term" value="P:GTP biosynthetic process"/>
    <property type="evidence" value="ECO:0007669"/>
    <property type="project" value="InterPro"/>
</dbReference>
<dbReference type="Pfam" id="PF00334">
    <property type="entry name" value="NDK"/>
    <property type="match status" value="1"/>
</dbReference>
<dbReference type="Proteomes" id="UP000318571">
    <property type="component" value="Chromosome 9"/>
</dbReference>
<dbReference type="Pfam" id="PF05186">
    <property type="entry name" value="Dpy-30"/>
    <property type="match status" value="1"/>
</dbReference>
<dbReference type="Gene3D" id="1.20.890.10">
    <property type="entry name" value="cAMP-dependent protein kinase regulatory subunit, dimerization-anchoring domain"/>
    <property type="match status" value="1"/>
</dbReference>
<dbReference type="OrthoDB" id="2162449at2759"/>
<dbReference type="InterPro" id="IPR023005">
    <property type="entry name" value="Nucleoside_diP_kinase_AS"/>
</dbReference>
<evidence type="ECO:0000256" key="7">
    <source>
        <dbReference type="ARBA" id="ARBA00022840"/>
    </source>
</evidence>
<evidence type="ECO:0000256" key="10">
    <source>
        <dbReference type="PROSITE-ProRule" id="PRU00706"/>
    </source>
</evidence>
<evidence type="ECO:0000256" key="6">
    <source>
        <dbReference type="ARBA" id="ARBA00022777"/>
    </source>
</evidence>
<dbReference type="CDD" id="cd22970">
    <property type="entry name" value="DD_NDKH5-like"/>
    <property type="match status" value="1"/>
</dbReference>
<keyword evidence="8" id="KW-0460">Magnesium</keyword>
<evidence type="ECO:0000256" key="2">
    <source>
        <dbReference type="ARBA" id="ARBA00022490"/>
    </source>
</evidence>
<keyword evidence="4" id="KW-0479">Metal-binding</keyword>
<keyword evidence="9" id="KW-0546">Nucleotide metabolism</keyword>
<dbReference type="SMART" id="SM00562">
    <property type="entry name" value="NDK"/>
    <property type="match status" value="1"/>
</dbReference>
<organism evidence="13 14">
    <name type="scientific">Tigriopus californicus</name>
    <name type="common">Marine copepod</name>
    <dbReference type="NCBI Taxonomy" id="6832"/>
    <lineage>
        <taxon>Eukaryota</taxon>
        <taxon>Metazoa</taxon>
        <taxon>Ecdysozoa</taxon>
        <taxon>Arthropoda</taxon>
        <taxon>Crustacea</taxon>
        <taxon>Multicrustacea</taxon>
        <taxon>Hexanauplia</taxon>
        <taxon>Copepoda</taxon>
        <taxon>Harpacticoida</taxon>
        <taxon>Harpacticidae</taxon>
        <taxon>Tigriopus</taxon>
    </lineage>
</organism>
<evidence type="ECO:0000256" key="11">
    <source>
        <dbReference type="RuleBase" id="RU004011"/>
    </source>
</evidence>
<evidence type="ECO:0000256" key="5">
    <source>
        <dbReference type="ARBA" id="ARBA00022741"/>
    </source>
</evidence>
<feature type="domain" description="Nucleoside diphosphate kinase-like" evidence="12">
    <location>
        <begin position="8"/>
        <end position="147"/>
    </location>
</feature>
<keyword evidence="2" id="KW-0963">Cytoplasm</keyword>
<proteinExistence type="inferred from homology"/>
<dbReference type="PANTHER" id="PTHR46161">
    <property type="entry name" value="NUCLEOSIDE DIPHOSPHATE KINASE"/>
    <property type="match status" value="1"/>
</dbReference>
<sequence length="241" mass="27376">MASDEVTLEGTLALIKPDALARENLILERIREERFLIVEKKRLRFSRETAAKFYENQKNEPHFSDLIDYITSGDVIALCLARENGIDKWNEVIGPPSVSDAMKYAKNSLRARFGDPLNDMINSLHGSDSPGSSEREIEIIFPHILQGDSDEEDHDEEEEEDVVRQEARLNTAKADRVSQAGSVLDEIDRTLDHHASDNKGYLHKAVCPTLIRGLSEMYEVRPRSPISWLADWLTDNNPYQA</sequence>
<keyword evidence="14" id="KW-1185">Reference proteome</keyword>
<comment type="caution">
    <text evidence="10">Lacks conserved residue(s) required for the propagation of feature annotation.</text>
</comment>
<protein>
    <recommendedName>
        <fullName evidence="12">Nucleoside diphosphate kinase-like domain-containing protein</fullName>
    </recommendedName>
</protein>
<evidence type="ECO:0000256" key="9">
    <source>
        <dbReference type="ARBA" id="ARBA00023080"/>
    </source>
</evidence>
<dbReference type="GO" id="GO:0006228">
    <property type="term" value="P:UTP biosynthetic process"/>
    <property type="evidence" value="ECO:0007669"/>
    <property type="project" value="InterPro"/>
</dbReference>
<dbReference type="InterPro" id="IPR001564">
    <property type="entry name" value="Nucleoside_diP_kinase"/>
</dbReference>
<evidence type="ECO:0000256" key="3">
    <source>
        <dbReference type="ARBA" id="ARBA00022679"/>
    </source>
</evidence>
<dbReference type="GO" id="GO:0005524">
    <property type="term" value="F:ATP binding"/>
    <property type="evidence" value="ECO:0007669"/>
    <property type="project" value="UniProtKB-KW"/>
</dbReference>
<reference evidence="13 14" key="1">
    <citation type="journal article" date="2018" name="Nat. Ecol. Evol.">
        <title>Genomic signatures of mitonuclear coevolution across populations of Tigriopus californicus.</title>
        <authorList>
            <person name="Barreto F.S."/>
            <person name="Watson E.T."/>
            <person name="Lima T.G."/>
            <person name="Willett C.S."/>
            <person name="Edmands S."/>
            <person name="Li W."/>
            <person name="Burton R.S."/>
        </authorList>
    </citation>
    <scope>NUCLEOTIDE SEQUENCE [LARGE SCALE GENOMIC DNA]</scope>
    <source>
        <strain evidence="13 14">San Diego</strain>
    </source>
</reference>
<comment type="caution">
    <text evidence="13">The sequence shown here is derived from an EMBL/GenBank/DDBJ whole genome shotgun (WGS) entry which is preliminary data.</text>
</comment>
<evidence type="ECO:0000313" key="14">
    <source>
        <dbReference type="Proteomes" id="UP000318571"/>
    </source>
</evidence>
<evidence type="ECO:0000256" key="1">
    <source>
        <dbReference type="ARBA" id="ARBA00008142"/>
    </source>
</evidence>
<dbReference type="GO" id="GO:0006241">
    <property type="term" value="P:CTP biosynthetic process"/>
    <property type="evidence" value="ECO:0007669"/>
    <property type="project" value="InterPro"/>
</dbReference>
<evidence type="ECO:0000256" key="8">
    <source>
        <dbReference type="ARBA" id="ARBA00022842"/>
    </source>
</evidence>
<dbReference type="PROSITE" id="PS00469">
    <property type="entry name" value="NDPK"/>
    <property type="match status" value="1"/>
</dbReference>
<dbReference type="STRING" id="6832.A0A553P091"/>
<comment type="similarity">
    <text evidence="1 10 11">Belongs to the NDK family.</text>
</comment>
<keyword evidence="7" id="KW-0067">ATP-binding</keyword>
<evidence type="ECO:0000256" key="4">
    <source>
        <dbReference type="ARBA" id="ARBA00022723"/>
    </source>
</evidence>
<evidence type="ECO:0000259" key="12">
    <source>
        <dbReference type="SMART" id="SM00562"/>
    </source>
</evidence>
<dbReference type="EMBL" id="VCGU01000009">
    <property type="protein sequence ID" value="TRY71114.1"/>
    <property type="molecule type" value="Genomic_DNA"/>
</dbReference>
<keyword evidence="3" id="KW-0808">Transferase</keyword>
<dbReference type="InterPro" id="IPR034907">
    <property type="entry name" value="NDK-like_dom"/>
</dbReference>